<dbReference type="AlphaFoldDB" id="M7YYA2"/>
<organism evidence="1">
    <name type="scientific">Triticum urartu</name>
    <name type="common">Red wild einkorn</name>
    <name type="synonym">Crithodium urartu</name>
    <dbReference type="NCBI Taxonomy" id="4572"/>
    <lineage>
        <taxon>Eukaryota</taxon>
        <taxon>Viridiplantae</taxon>
        <taxon>Streptophyta</taxon>
        <taxon>Embryophyta</taxon>
        <taxon>Tracheophyta</taxon>
        <taxon>Spermatophyta</taxon>
        <taxon>Magnoliopsida</taxon>
        <taxon>Liliopsida</taxon>
        <taxon>Poales</taxon>
        <taxon>Poaceae</taxon>
        <taxon>BOP clade</taxon>
        <taxon>Pooideae</taxon>
        <taxon>Triticodae</taxon>
        <taxon>Triticeae</taxon>
        <taxon>Triticinae</taxon>
        <taxon>Triticum</taxon>
    </lineage>
</organism>
<evidence type="ECO:0000313" key="1">
    <source>
        <dbReference type="EMBL" id="EMS52622.1"/>
    </source>
</evidence>
<protein>
    <submittedName>
        <fullName evidence="1">Uncharacterized protein</fullName>
    </submittedName>
</protein>
<sequence>MAATEKTGDGELDGVLTMNREAERKEMTMVGLLDAFSGSVEVLMMKSASFLRELHHTYVKG</sequence>
<accession>M7YYA2</accession>
<dbReference type="EMBL" id="KD205062">
    <property type="protein sequence ID" value="EMS52622.1"/>
    <property type="molecule type" value="Genomic_DNA"/>
</dbReference>
<name>M7YYA2_TRIUA</name>
<proteinExistence type="predicted"/>
<reference evidence="1" key="1">
    <citation type="journal article" date="2013" name="Nature">
        <title>Draft genome of the wheat A-genome progenitor Triticum urartu.</title>
        <authorList>
            <person name="Ling H.Q."/>
            <person name="Zhao S."/>
            <person name="Liu D."/>
            <person name="Wang J."/>
            <person name="Sun H."/>
            <person name="Zhang C."/>
            <person name="Fan H."/>
            <person name="Li D."/>
            <person name="Dong L."/>
            <person name="Tao Y."/>
            <person name="Gao C."/>
            <person name="Wu H."/>
            <person name="Li Y."/>
            <person name="Cui Y."/>
            <person name="Guo X."/>
            <person name="Zheng S."/>
            <person name="Wang B."/>
            <person name="Yu K."/>
            <person name="Liang Q."/>
            <person name="Yang W."/>
            <person name="Lou X."/>
            <person name="Chen J."/>
            <person name="Feng M."/>
            <person name="Jian J."/>
            <person name="Zhang X."/>
            <person name="Luo G."/>
            <person name="Jiang Y."/>
            <person name="Liu J."/>
            <person name="Wang Z."/>
            <person name="Sha Y."/>
            <person name="Zhang B."/>
            <person name="Wu H."/>
            <person name="Tang D."/>
            <person name="Shen Q."/>
            <person name="Xue P."/>
            <person name="Zou S."/>
            <person name="Wang X."/>
            <person name="Liu X."/>
            <person name="Wang F."/>
            <person name="Yang Y."/>
            <person name="An X."/>
            <person name="Dong Z."/>
            <person name="Zhang K."/>
            <person name="Zhang X."/>
            <person name="Luo M.C."/>
            <person name="Dvorak J."/>
            <person name="Tong Y."/>
            <person name="Wang J."/>
            <person name="Yang H."/>
            <person name="Li Z."/>
            <person name="Wang D."/>
            <person name="Zhang A."/>
            <person name="Wang J."/>
        </authorList>
    </citation>
    <scope>NUCLEOTIDE SEQUENCE</scope>
</reference>
<gene>
    <name evidence="1" type="ORF">TRIUR3_30707</name>
</gene>